<dbReference type="EMBL" id="PYLO01000006">
    <property type="protein sequence ID" value="PST35917.1"/>
    <property type="molecule type" value="Genomic_DNA"/>
</dbReference>
<keyword evidence="2" id="KW-0472">Membrane</keyword>
<evidence type="ECO:0000313" key="4">
    <source>
        <dbReference type="Proteomes" id="UP000241048"/>
    </source>
</evidence>
<sequence>MSGMVRGEIWLLGGSVCTGIALMMMYDGLRIFRWLVRHDSFWTGMEDAAYWLFASFATFRLLFWHNDGVLRGYAVAGVLGGMVFYDRTGSRLLFTVLKKCSRWIKMKRRGKKSQKTGKEHTTRGQAENLERK</sequence>
<evidence type="ECO:0000256" key="2">
    <source>
        <dbReference type="SAM" id="Phobius"/>
    </source>
</evidence>
<keyword evidence="2" id="KW-0812">Transmembrane</keyword>
<reference evidence="3 4" key="1">
    <citation type="submission" date="2018-03" db="EMBL/GenBank/DDBJ databases">
        <title>Lachnoclostridium SNUG30386 gen.nov., sp.nov., isolated from human faeces.</title>
        <authorList>
            <person name="Seo B."/>
            <person name="Jeon K."/>
            <person name="Ko G."/>
        </authorList>
    </citation>
    <scope>NUCLEOTIDE SEQUENCE [LARGE SCALE GENOMIC DNA]</scope>
    <source>
        <strain evidence="3 4">SNUG30386</strain>
    </source>
</reference>
<dbReference type="NCBIfam" id="TIGR02893">
    <property type="entry name" value="spore_yabQ"/>
    <property type="match status" value="1"/>
</dbReference>
<dbReference type="Proteomes" id="UP000241048">
    <property type="component" value="Unassembled WGS sequence"/>
</dbReference>
<keyword evidence="2" id="KW-1133">Transmembrane helix</keyword>
<accession>A0A2T3FKV3</accession>
<evidence type="ECO:0000256" key="1">
    <source>
        <dbReference type="SAM" id="MobiDB-lite"/>
    </source>
</evidence>
<dbReference type="AlphaFoldDB" id="A0A2T3FKV3"/>
<feature type="transmembrane region" description="Helical" evidence="2">
    <location>
        <begin position="9"/>
        <end position="28"/>
    </location>
</feature>
<organism evidence="3 4">
    <name type="scientific">Clostridium fessum</name>
    <dbReference type="NCBI Taxonomy" id="2126740"/>
    <lineage>
        <taxon>Bacteria</taxon>
        <taxon>Bacillati</taxon>
        <taxon>Bacillota</taxon>
        <taxon>Clostridia</taxon>
        <taxon>Eubacteriales</taxon>
        <taxon>Clostridiaceae</taxon>
        <taxon>Clostridium</taxon>
    </lineage>
</organism>
<proteinExistence type="predicted"/>
<keyword evidence="4" id="KW-1185">Reference proteome</keyword>
<dbReference type="InterPro" id="IPR019074">
    <property type="entry name" value="YabQ"/>
</dbReference>
<feature type="region of interest" description="Disordered" evidence="1">
    <location>
        <begin position="107"/>
        <end position="132"/>
    </location>
</feature>
<dbReference type="RefSeq" id="WP_107001692.1">
    <property type="nucleotide sequence ID" value="NZ_DBFCCR010000027.1"/>
</dbReference>
<feature type="transmembrane region" description="Helical" evidence="2">
    <location>
        <begin position="48"/>
        <end position="64"/>
    </location>
</feature>
<feature type="compositionally biased region" description="Basic and acidic residues" evidence="1">
    <location>
        <begin position="116"/>
        <end position="132"/>
    </location>
</feature>
<comment type="caution">
    <text evidence="3">The sequence shown here is derived from an EMBL/GenBank/DDBJ whole genome shotgun (WGS) entry which is preliminary data.</text>
</comment>
<evidence type="ECO:0000313" key="3">
    <source>
        <dbReference type="EMBL" id="PST35917.1"/>
    </source>
</evidence>
<gene>
    <name evidence="3" type="ORF">C7U56_13710</name>
</gene>
<protein>
    <submittedName>
        <fullName evidence="3">Spore cortex biosynthesis protein YabQ</fullName>
    </submittedName>
</protein>
<dbReference type="Pfam" id="PF09578">
    <property type="entry name" value="Spore_YabQ"/>
    <property type="match status" value="1"/>
</dbReference>
<name>A0A2T3FKV3_9CLOT</name>